<comment type="caution">
    <text evidence="4">The sequence shown here is derived from an EMBL/GenBank/DDBJ whole genome shotgun (WGS) entry which is preliminary data.</text>
</comment>
<gene>
    <name evidence="4" type="ORF">Plil01_000965200</name>
</gene>
<keyword evidence="2 3" id="KW-0040">ANK repeat</keyword>
<accession>A0A9W6U277</accession>
<dbReference type="EMBL" id="BSXW01000488">
    <property type="protein sequence ID" value="GMF23785.1"/>
    <property type="molecule type" value="Genomic_DNA"/>
</dbReference>
<dbReference type="SMART" id="SM00248">
    <property type="entry name" value="ANK"/>
    <property type="match status" value="8"/>
</dbReference>
<sequence length="349" mass="37154">MRVACQNGQEDVARDLIERDIEIEQRDRAGNTPLIVAASYNSVDVVELLLEQGALIEVTNNSGLSVLAKASLKGCATDVAELFIGKFGKQGQLGSVVVGPIIKKGAQAQIQSSTSSTALVIACQYGDLHTPQALVHGGECVNAQDDKGCSPLHYAALRGKTGIVGMLLDNSASIDVSAKSGWIALMNASYNGHSEIVSMIAERGRNVNLQCPNGLTALSIACRFGHLITAHQLIHSRSSVDMDDQHGNSPLMCASNNAHVPIIQLLVEHGANIDLASKSGWNALMKATERGHVHVVKLLLQKGANIDKQGPKGATALNIACEQNQLDVVVLLSPREPHLNWRTTRGILH</sequence>
<feature type="repeat" description="ANK" evidence="3">
    <location>
        <begin position="279"/>
        <end position="311"/>
    </location>
</feature>
<evidence type="ECO:0000313" key="4">
    <source>
        <dbReference type="EMBL" id="GMF23785.1"/>
    </source>
</evidence>
<feature type="repeat" description="ANK" evidence="3">
    <location>
        <begin position="29"/>
        <end position="61"/>
    </location>
</feature>
<reference evidence="4" key="1">
    <citation type="submission" date="2023-04" db="EMBL/GenBank/DDBJ databases">
        <title>Phytophthora lilii NBRC 32176.</title>
        <authorList>
            <person name="Ichikawa N."/>
            <person name="Sato H."/>
            <person name="Tonouchi N."/>
        </authorList>
    </citation>
    <scope>NUCLEOTIDE SEQUENCE</scope>
    <source>
        <strain evidence="4">NBRC 32176</strain>
    </source>
</reference>
<dbReference type="PRINTS" id="PR01415">
    <property type="entry name" value="ANKYRIN"/>
</dbReference>
<proteinExistence type="predicted"/>
<dbReference type="Proteomes" id="UP001165083">
    <property type="component" value="Unassembled WGS sequence"/>
</dbReference>
<dbReference type="PROSITE" id="PS50297">
    <property type="entry name" value="ANK_REP_REGION"/>
    <property type="match status" value="4"/>
</dbReference>
<dbReference type="InterPro" id="IPR002110">
    <property type="entry name" value="Ankyrin_rpt"/>
</dbReference>
<keyword evidence="1" id="KW-0677">Repeat</keyword>
<dbReference type="PANTHER" id="PTHR24173:SF74">
    <property type="entry name" value="ANKYRIN REPEAT DOMAIN-CONTAINING PROTEIN 16"/>
    <property type="match status" value="1"/>
</dbReference>
<organism evidence="4 5">
    <name type="scientific">Phytophthora lilii</name>
    <dbReference type="NCBI Taxonomy" id="2077276"/>
    <lineage>
        <taxon>Eukaryota</taxon>
        <taxon>Sar</taxon>
        <taxon>Stramenopiles</taxon>
        <taxon>Oomycota</taxon>
        <taxon>Peronosporomycetes</taxon>
        <taxon>Peronosporales</taxon>
        <taxon>Peronosporaceae</taxon>
        <taxon>Phytophthora</taxon>
    </lineage>
</organism>
<dbReference type="InterPro" id="IPR036770">
    <property type="entry name" value="Ankyrin_rpt-contain_sf"/>
</dbReference>
<protein>
    <submittedName>
        <fullName evidence="4">Unnamed protein product</fullName>
    </submittedName>
</protein>
<name>A0A9W6U277_9STRA</name>
<dbReference type="Gene3D" id="1.25.40.20">
    <property type="entry name" value="Ankyrin repeat-containing domain"/>
    <property type="match status" value="3"/>
</dbReference>
<dbReference type="Pfam" id="PF13637">
    <property type="entry name" value="Ank_4"/>
    <property type="match status" value="1"/>
</dbReference>
<dbReference type="Pfam" id="PF12796">
    <property type="entry name" value="Ank_2"/>
    <property type="match status" value="3"/>
</dbReference>
<evidence type="ECO:0000256" key="1">
    <source>
        <dbReference type="ARBA" id="ARBA00022737"/>
    </source>
</evidence>
<evidence type="ECO:0000256" key="2">
    <source>
        <dbReference type="ARBA" id="ARBA00023043"/>
    </source>
</evidence>
<evidence type="ECO:0000313" key="5">
    <source>
        <dbReference type="Proteomes" id="UP001165083"/>
    </source>
</evidence>
<keyword evidence="5" id="KW-1185">Reference proteome</keyword>
<feature type="repeat" description="ANK" evidence="3">
    <location>
        <begin position="246"/>
        <end position="278"/>
    </location>
</feature>
<dbReference type="AlphaFoldDB" id="A0A9W6U277"/>
<dbReference type="PROSITE" id="PS50088">
    <property type="entry name" value="ANK_REPEAT"/>
    <property type="match status" value="4"/>
</dbReference>
<dbReference type="SUPFAM" id="SSF48403">
    <property type="entry name" value="Ankyrin repeat"/>
    <property type="match status" value="1"/>
</dbReference>
<dbReference type="OrthoDB" id="204376at2759"/>
<dbReference type="PANTHER" id="PTHR24173">
    <property type="entry name" value="ANKYRIN REPEAT CONTAINING"/>
    <property type="match status" value="1"/>
</dbReference>
<feature type="repeat" description="ANK" evidence="3">
    <location>
        <begin position="147"/>
        <end position="179"/>
    </location>
</feature>
<evidence type="ECO:0000256" key="3">
    <source>
        <dbReference type="PROSITE-ProRule" id="PRU00023"/>
    </source>
</evidence>